<accession>A0ABQ2VQW2</accession>
<evidence type="ECO:0000313" key="1">
    <source>
        <dbReference type="EMBL" id="GGV01797.1"/>
    </source>
</evidence>
<proteinExistence type="predicted"/>
<dbReference type="NCBIfam" id="NF033179">
    <property type="entry name" value="TnsA_like_Actin"/>
    <property type="match status" value="1"/>
</dbReference>
<organism evidence="1 2">
    <name type="scientific">Streptomyces albospinus</name>
    <dbReference type="NCBI Taxonomy" id="285515"/>
    <lineage>
        <taxon>Bacteria</taxon>
        <taxon>Bacillati</taxon>
        <taxon>Actinomycetota</taxon>
        <taxon>Actinomycetes</taxon>
        <taxon>Kitasatosporales</taxon>
        <taxon>Streptomycetaceae</taxon>
        <taxon>Streptomyces</taxon>
    </lineage>
</organism>
<sequence>MPSLATIIGFASGCLCIRKTEVAGNDEDGIAGERMDKDLRIVHRDACGRKVEVPVADATGLPLTAREAVWVPQRHPSQRSIVTWWWSSTTRDFVGCRSLDRLSVAMLLDFNPQVVDFTAWSAVLEWTERGRTRRMVPDFFVRTTTGRTVVVACPPASGPSSRWQRQIQVLQQACKEADWDLGSPRLPHATALANLRWVSRYRHPRNGDRAIEQALVEAFAEPRYLMEGIQVAGVPRLLALPRLYHLLWRRGLTVDWSVALGPASVVRCGNDVSGQLQRPFVIEGQS</sequence>
<protein>
    <recommendedName>
        <fullName evidence="3">TnsA-like heteromeric transposase endonuclease subunit</fullName>
    </recommendedName>
</protein>
<keyword evidence="2" id="KW-1185">Reference proteome</keyword>
<evidence type="ECO:0008006" key="3">
    <source>
        <dbReference type="Google" id="ProtNLM"/>
    </source>
</evidence>
<reference evidence="2" key="1">
    <citation type="journal article" date="2019" name="Int. J. Syst. Evol. Microbiol.">
        <title>The Global Catalogue of Microorganisms (GCM) 10K type strain sequencing project: providing services to taxonomists for standard genome sequencing and annotation.</title>
        <authorList>
            <consortium name="The Broad Institute Genomics Platform"/>
            <consortium name="The Broad Institute Genome Sequencing Center for Infectious Disease"/>
            <person name="Wu L."/>
            <person name="Ma J."/>
        </authorList>
    </citation>
    <scope>NUCLEOTIDE SEQUENCE [LARGE SCALE GENOMIC DNA]</scope>
    <source>
        <strain evidence="2">JCM 3399</strain>
    </source>
</reference>
<dbReference type="Proteomes" id="UP000654471">
    <property type="component" value="Unassembled WGS sequence"/>
</dbReference>
<evidence type="ECO:0000313" key="2">
    <source>
        <dbReference type="Proteomes" id="UP000654471"/>
    </source>
</evidence>
<comment type="caution">
    <text evidence="1">The sequence shown here is derived from an EMBL/GenBank/DDBJ whole genome shotgun (WGS) entry which is preliminary data.</text>
</comment>
<dbReference type="RefSeq" id="WP_189308430.1">
    <property type="nucleotide sequence ID" value="NZ_BMRP01000073.1"/>
</dbReference>
<dbReference type="InterPro" id="IPR048000">
    <property type="entry name" value="TnsA-like"/>
</dbReference>
<gene>
    <name evidence="1" type="ORF">GCM10010211_81370</name>
</gene>
<dbReference type="EMBL" id="BMRP01000073">
    <property type="protein sequence ID" value="GGV01797.1"/>
    <property type="molecule type" value="Genomic_DNA"/>
</dbReference>
<name>A0ABQ2VQW2_9ACTN</name>